<organism evidence="2 3">
    <name type="scientific">Nannocystis bainbridge</name>
    <dbReference type="NCBI Taxonomy" id="2995303"/>
    <lineage>
        <taxon>Bacteria</taxon>
        <taxon>Pseudomonadati</taxon>
        <taxon>Myxococcota</taxon>
        <taxon>Polyangia</taxon>
        <taxon>Nannocystales</taxon>
        <taxon>Nannocystaceae</taxon>
        <taxon>Nannocystis</taxon>
    </lineage>
</organism>
<protein>
    <submittedName>
        <fullName evidence="2">Pyridoxamine 5'-phosphate oxidase family protein</fullName>
    </submittedName>
</protein>
<dbReference type="PANTHER" id="PTHR42815">
    <property type="entry name" value="FAD-BINDING, PUTATIVE (AFU_ORTHOLOGUE AFUA_6G07600)-RELATED"/>
    <property type="match status" value="1"/>
</dbReference>
<gene>
    <name evidence="2" type="ORF">POL25_01880</name>
</gene>
<accession>A0ABT5DPN8</accession>
<dbReference type="EMBL" id="JAQNDL010000001">
    <property type="protein sequence ID" value="MDC0715620.1"/>
    <property type="molecule type" value="Genomic_DNA"/>
</dbReference>
<dbReference type="SUPFAM" id="SSF50475">
    <property type="entry name" value="FMN-binding split barrel"/>
    <property type="match status" value="1"/>
</dbReference>
<sequence length="346" mass="36522">MERITSVEGLERVVGSRPLGSLMKSIDALDDNCVRLIAACTFVVVGFVDDEGRPRTTALGGPAGFVEVLDAGRLRLPLHEPIAPSSQVGCGLLLLIPGLGETLRVNGVGRRDGDALLLEVEEAFAHCAKALLRSSLWGEAAAGDDGGPLGEAQRGPLADAEVLAFLARAPLVTLSSWDAAGAADVSPKGDPAGFLRIVGDSGLAVPERPGNRRTDTFHNVIEQSRVALLALVPGDGRVLEASGSAWLTADPPLLTSMRVAGKTPKLALVLAVTAVRLAESPAIVASGLWDRSRHADRAALPEMSRVFVEHVKRNKERGLAAKLLRKLASPWVMNAALAHDYEKNLY</sequence>
<name>A0ABT5DPN8_9BACT</name>
<dbReference type="Pfam" id="PF01243">
    <property type="entry name" value="PNPOx_N"/>
    <property type="match status" value="1"/>
</dbReference>
<reference evidence="2 3" key="1">
    <citation type="submission" date="2022-11" db="EMBL/GenBank/DDBJ databases">
        <title>Minimal conservation of predation-associated metabolite biosynthetic gene clusters underscores biosynthetic potential of Myxococcota including descriptions for ten novel species: Archangium lansinium sp. nov., Myxococcus landrumus sp. nov., Nannocystis bai.</title>
        <authorList>
            <person name="Ahearne A."/>
            <person name="Stevens C."/>
            <person name="Dowd S."/>
        </authorList>
    </citation>
    <scope>NUCLEOTIDE SEQUENCE [LARGE SCALE GENOMIC DNA]</scope>
    <source>
        <strain evidence="2 3">BB15-2</strain>
    </source>
</reference>
<feature type="domain" description="Pyridoxamine 5'-phosphate oxidase N-terminal" evidence="1">
    <location>
        <begin position="159"/>
        <end position="276"/>
    </location>
</feature>
<keyword evidence="3" id="KW-1185">Reference proteome</keyword>
<dbReference type="PANTHER" id="PTHR42815:SF2">
    <property type="entry name" value="FAD-BINDING, PUTATIVE (AFU_ORTHOLOGUE AFUA_6G07600)-RELATED"/>
    <property type="match status" value="1"/>
</dbReference>
<proteinExistence type="predicted"/>
<evidence type="ECO:0000259" key="1">
    <source>
        <dbReference type="Pfam" id="PF01243"/>
    </source>
</evidence>
<dbReference type="RefSeq" id="WP_272084045.1">
    <property type="nucleotide sequence ID" value="NZ_JAQNDL010000001.1"/>
</dbReference>
<dbReference type="Proteomes" id="UP001221686">
    <property type="component" value="Unassembled WGS sequence"/>
</dbReference>
<evidence type="ECO:0000313" key="2">
    <source>
        <dbReference type="EMBL" id="MDC0715620.1"/>
    </source>
</evidence>
<dbReference type="InterPro" id="IPR012349">
    <property type="entry name" value="Split_barrel_FMN-bd"/>
</dbReference>
<evidence type="ECO:0000313" key="3">
    <source>
        <dbReference type="Proteomes" id="UP001221686"/>
    </source>
</evidence>
<dbReference type="InterPro" id="IPR011576">
    <property type="entry name" value="Pyridox_Oxase_N"/>
</dbReference>
<comment type="caution">
    <text evidence="2">The sequence shown here is derived from an EMBL/GenBank/DDBJ whole genome shotgun (WGS) entry which is preliminary data.</text>
</comment>
<dbReference type="Gene3D" id="2.30.110.10">
    <property type="entry name" value="Electron Transport, Fmn-binding Protein, Chain A"/>
    <property type="match status" value="1"/>
</dbReference>